<dbReference type="Gene3D" id="1.10.472.10">
    <property type="entry name" value="Cyclin-like"/>
    <property type="match status" value="2"/>
</dbReference>
<protein>
    <recommendedName>
        <fullName evidence="10">B-related factor 1</fullName>
    </recommendedName>
</protein>
<feature type="compositionally biased region" description="Acidic residues" evidence="12">
    <location>
        <begin position="367"/>
        <end position="390"/>
    </location>
</feature>
<feature type="compositionally biased region" description="Acidic residues" evidence="12">
    <location>
        <begin position="410"/>
        <end position="422"/>
    </location>
</feature>
<evidence type="ECO:0000256" key="7">
    <source>
        <dbReference type="ARBA" id="ARBA00023159"/>
    </source>
</evidence>
<gene>
    <name evidence="14" type="primary">BRF1</name>
    <name evidence="14" type="ORF">DFQ27_004910</name>
</gene>
<feature type="domain" description="TFIIB-type" evidence="13">
    <location>
        <begin position="1"/>
        <end position="30"/>
    </location>
</feature>
<evidence type="ECO:0000313" key="14">
    <source>
        <dbReference type="EMBL" id="KAG0257876.1"/>
    </source>
</evidence>
<keyword evidence="9" id="KW-0539">Nucleus</keyword>
<dbReference type="Gene3D" id="1.20.5.650">
    <property type="entry name" value="Single helix bin"/>
    <property type="match status" value="1"/>
</dbReference>
<feature type="compositionally biased region" description="Polar residues" evidence="12">
    <location>
        <begin position="287"/>
        <end position="296"/>
    </location>
</feature>
<evidence type="ECO:0000256" key="4">
    <source>
        <dbReference type="ARBA" id="ARBA00022771"/>
    </source>
</evidence>
<dbReference type="SUPFAM" id="SSF47954">
    <property type="entry name" value="Cyclin-like"/>
    <property type="match status" value="2"/>
</dbReference>
<dbReference type="GO" id="GO:0000126">
    <property type="term" value="C:transcription factor TFIIIB complex"/>
    <property type="evidence" value="ECO:0007669"/>
    <property type="project" value="TreeGrafter"/>
</dbReference>
<dbReference type="FunFam" id="1.10.472.10:FF:000007">
    <property type="entry name" value="Transcription factor IIIB 90 kDa subunit"/>
    <property type="match status" value="1"/>
</dbReference>
<dbReference type="OrthoDB" id="511529at2759"/>
<comment type="caution">
    <text evidence="14">The sequence shown here is derived from an EMBL/GenBank/DDBJ whole genome shotgun (WGS) entry which is preliminary data.</text>
</comment>
<keyword evidence="15" id="KW-1185">Reference proteome</keyword>
<organism evidence="14 15">
    <name type="scientific">Actinomortierella ambigua</name>
    <dbReference type="NCBI Taxonomy" id="1343610"/>
    <lineage>
        <taxon>Eukaryota</taxon>
        <taxon>Fungi</taxon>
        <taxon>Fungi incertae sedis</taxon>
        <taxon>Mucoromycota</taxon>
        <taxon>Mortierellomycotina</taxon>
        <taxon>Mortierellomycetes</taxon>
        <taxon>Mortierellales</taxon>
        <taxon>Mortierellaceae</taxon>
        <taxon>Actinomortierella</taxon>
    </lineage>
</organism>
<feature type="compositionally biased region" description="Acidic residues" evidence="12">
    <location>
        <begin position="745"/>
        <end position="759"/>
    </location>
</feature>
<dbReference type="Gene3D" id="2.20.25.10">
    <property type="match status" value="1"/>
</dbReference>
<feature type="compositionally biased region" description="Basic residues" evidence="12">
    <location>
        <begin position="523"/>
        <end position="537"/>
    </location>
</feature>
<dbReference type="PANTHER" id="PTHR11618">
    <property type="entry name" value="TRANSCRIPTION INITIATION FACTOR IIB-RELATED"/>
    <property type="match status" value="1"/>
</dbReference>
<comment type="subcellular location">
    <subcellularLocation>
        <location evidence="1">Nucleus</location>
    </subcellularLocation>
</comment>
<feature type="compositionally biased region" description="Basic residues" evidence="12">
    <location>
        <begin position="297"/>
        <end position="307"/>
    </location>
</feature>
<evidence type="ECO:0000256" key="11">
    <source>
        <dbReference type="PROSITE-ProRule" id="PRU00469"/>
    </source>
</evidence>
<dbReference type="GO" id="GO:0006384">
    <property type="term" value="P:transcription initiation at RNA polymerase III promoter"/>
    <property type="evidence" value="ECO:0007669"/>
    <property type="project" value="UniProtKB-ARBA"/>
</dbReference>
<keyword evidence="4 11" id="KW-0863">Zinc-finger</keyword>
<dbReference type="GO" id="GO:0008270">
    <property type="term" value="F:zinc ion binding"/>
    <property type="evidence" value="ECO:0007669"/>
    <property type="project" value="UniProtKB-KW"/>
</dbReference>
<accession>A0A9P6Q3S1</accession>
<keyword evidence="3" id="KW-0479">Metal-binding</keyword>
<evidence type="ECO:0000256" key="3">
    <source>
        <dbReference type="ARBA" id="ARBA00022723"/>
    </source>
</evidence>
<evidence type="ECO:0000256" key="2">
    <source>
        <dbReference type="ARBA" id="ARBA00010857"/>
    </source>
</evidence>
<dbReference type="FunFam" id="1.10.472.10:FF:000002">
    <property type="entry name" value="Transcription factor IIIB 90 kDa subunit"/>
    <property type="match status" value="1"/>
</dbReference>
<evidence type="ECO:0000256" key="1">
    <source>
        <dbReference type="ARBA" id="ARBA00004123"/>
    </source>
</evidence>
<dbReference type="InterPro" id="IPR013137">
    <property type="entry name" value="Znf_TFIIB"/>
</dbReference>
<feature type="compositionally biased region" description="Gly residues" evidence="12">
    <location>
        <begin position="605"/>
        <end position="619"/>
    </location>
</feature>
<dbReference type="InterPro" id="IPR011665">
    <property type="entry name" value="BRF1_TBP-bd_dom"/>
</dbReference>
<dbReference type="EMBL" id="JAAAJB010000344">
    <property type="protein sequence ID" value="KAG0257876.1"/>
    <property type="molecule type" value="Genomic_DNA"/>
</dbReference>
<feature type="region of interest" description="Disordered" evidence="12">
    <location>
        <begin position="576"/>
        <end position="768"/>
    </location>
</feature>
<feature type="region of interest" description="Disordered" evidence="12">
    <location>
        <begin position="285"/>
        <end position="422"/>
    </location>
</feature>
<feature type="compositionally biased region" description="Low complexity" evidence="12">
    <location>
        <begin position="641"/>
        <end position="665"/>
    </location>
</feature>
<dbReference type="GO" id="GO:0005634">
    <property type="term" value="C:nucleus"/>
    <property type="evidence" value="ECO:0007669"/>
    <property type="project" value="UniProtKB-SubCell"/>
</dbReference>
<feature type="compositionally biased region" description="Basic and acidic residues" evidence="12">
    <location>
        <begin position="356"/>
        <end position="366"/>
    </location>
</feature>
<dbReference type="InterPro" id="IPR000812">
    <property type="entry name" value="TFIIB"/>
</dbReference>
<evidence type="ECO:0000313" key="15">
    <source>
        <dbReference type="Proteomes" id="UP000807716"/>
    </source>
</evidence>
<dbReference type="GO" id="GO:0097550">
    <property type="term" value="C:transcription preinitiation complex"/>
    <property type="evidence" value="ECO:0007669"/>
    <property type="project" value="TreeGrafter"/>
</dbReference>
<feature type="compositionally biased region" description="Low complexity" evidence="12">
    <location>
        <begin position="308"/>
        <end position="344"/>
    </location>
</feature>
<dbReference type="GO" id="GO:0000995">
    <property type="term" value="F:RNA polymerase III general transcription initiation factor activity"/>
    <property type="evidence" value="ECO:0007669"/>
    <property type="project" value="TreeGrafter"/>
</dbReference>
<dbReference type="GO" id="GO:0001006">
    <property type="term" value="F:RNA polymerase III type 3 promoter sequence-specific DNA binding"/>
    <property type="evidence" value="ECO:0007669"/>
    <property type="project" value="TreeGrafter"/>
</dbReference>
<dbReference type="InterPro" id="IPR036915">
    <property type="entry name" value="Cyclin-like_sf"/>
</dbReference>
<evidence type="ECO:0000256" key="9">
    <source>
        <dbReference type="ARBA" id="ARBA00023242"/>
    </source>
</evidence>
<dbReference type="PROSITE" id="PS51134">
    <property type="entry name" value="ZF_TFIIB"/>
    <property type="match status" value="1"/>
</dbReference>
<dbReference type="CDD" id="cd20553">
    <property type="entry name" value="CYCLIN_TFIIIB90_rpt1"/>
    <property type="match status" value="1"/>
</dbReference>
<dbReference type="GO" id="GO:0017025">
    <property type="term" value="F:TBP-class protein binding"/>
    <property type="evidence" value="ECO:0007669"/>
    <property type="project" value="InterPro"/>
</dbReference>
<evidence type="ECO:0000256" key="5">
    <source>
        <dbReference type="ARBA" id="ARBA00022833"/>
    </source>
</evidence>
<feature type="compositionally biased region" description="Low complexity" evidence="12">
    <location>
        <begin position="723"/>
        <end position="744"/>
    </location>
</feature>
<dbReference type="InterPro" id="IPR013763">
    <property type="entry name" value="Cyclin-like_dom"/>
</dbReference>
<keyword evidence="7" id="KW-0010">Activator</keyword>
<feature type="compositionally biased region" description="Acidic residues" evidence="12">
    <location>
        <begin position="701"/>
        <end position="710"/>
    </location>
</feature>
<dbReference type="Pfam" id="PF00382">
    <property type="entry name" value="TFIIB"/>
    <property type="match status" value="2"/>
</dbReference>
<keyword evidence="6" id="KW-0805">Transcription regulation</keyword>
<proteinExistence type="inferred from homology"/>
<evidence type="ECO:0000256" key="8">
    <source>
        <dbReference type="ARBA" id="ARBA00023163"/>
    </source>
</evidence>
<dbReference type="InterPro" id="IPR013150">
    <property type="entry name" value="TFIIB_cyclin"/>
</dbReference>
<evidence type="ECO:0000256" key="6">
    <source>
        <dbReference type="ARBA" id="ARBA00023015"/>
    </source>
</evidence>
<comment type="similarity">
    <text evidence="2">Belongs to the TFIIB family.</text>
</comment>
<evidence type="ECO:0000256" key="10">
    <source>
        <dbReference type="ARBA" id="ARBA00031009"/>
    </source>
</evidence>
<dbReference type="Pfam" id="PF07741">
    <property type="entry name" value="BRF1"/>
    <property type="match status" value="1"/>
</dbReference>
<feature type="region of interest" description="Disordered" evidence="12">
    <location>
        <begin position="519"/>
        <end position="558"/>
    </location>
</feature>
<dbReference type="Pfam" id="PF08271">
    <property type="entry name" value="Zn_Ribbon_TF"/>
    <property type="match status" value="1"/>
</dbReference>
<dbReference type="CDD" id="cd20554">
    <property type="entry name" value="CYCLIN_TFIIIB90_rpt2"/>
    <property type="match status" value="1"/>
</dbReference>
<name>A0A9P6Q3S1_9FUNG</name>
<dbReference type="GO" id="GO:0070897">
    <property type="term" value="P:transcription preinitiation complex assembly"/>
    <property type="evidence" value="ECO:0007669"/>
    <property type="project" value="InterPro"/>
</dbReference>
<evidence type="ECO:0000256" key="12">
    <source>
        <dbReference type="SAM" id="MobiDB-lite"/>
    </source>
</evidence>
<keyword evidence="8" id="KW-0804">Transcription</keyword>
<sequence length="791" mass="87593">MACPFCGASSIEYDGTQGNATCTTCGAVLEENTIVAEVTFSESAGGAASVVGTFVAEGKAGIRSAGPGRRQTSQESRERTLENARRKIQNMAVALRLNEHHAEVAQRYFNLAISNNFIQGRRSDHVVACCLYIVCRMEKTPHMLIDFSELLQQLNLRLPLVDPSLYISRFAAMLDFGEDTHRVAHDALRLVSRMDRDWIRTGRRPAGICGACLLIAARMHHYRRSQKEIIQVVKIGEATLRKRLDEFAVTASGQLSVADFREMWLEDAADPPSFAKARKRHFEEGEITTTQDGQTHITKRRGSRIIHRGSISAPRPGQEQPADAAAAAAAATGTTETQPQGQGTLSTIAEVSAHGATEESASRADNQEEEMQEEQEQEERGDAEDEEEGDHEAKVKAEDANSQIPKAEQLEEEQAAAEEEEVEMEILEEVEEEFEDEMLEEMDAVMNDPYMKQESDRLDAEDEARKLIPFEPLEDVDDDEIESIILNDDEVRVKTQVWLELNKDYLREQEQKRVRIEMEKKMGIYHKKGRKKNKRNQHQQSSSVAEAGRLLLAPKLPKQKSKKINYEALESMDDLFDTKPNFSRHGSPAPMKSIFEEPSLSTGGSAYGAGGVGTPGTGTQGSSTSRHGSVSREGSARPPGRLSSLSRMIKSSSGGSRPKFSSGGSVTTPMGSRSISREPSVLGTRPTDGREPGAGGRAVMLDDEDDEDEIAPPPASAHRQREMAAAAAAASQQKQQQQQQQQGVGEEEEEIIEEEEEDGGAWSWQKQMGYDQVDEMDYADEYDQYNDYEDD</sequence>
<dbReference type="PANTHER" id="PTHR11618:SF4">
    <property type="entry name" value="TRANSCRIPTION FACTOR IIIB 90 KDA SUBUNIT"/>
    <property type="match status" value="1"/>
</dbReference>
<evidence type="ECO:0000259" key="13">
    <source>
        <dbReference type="PROSITE" id="PS51134"/>
    </source>
</evidence>
<keyword evidence="5" id="KW-0862">Zinc</keyword>
<dbReference type="Proteomes" id="UP000807716">
    <property type="component" value="Unassembled WGS sequence"/>
</dbReference>
<dbReference type="AlphaFoldDB" id="A0A9P6Q3S1"/>
<dbReference type="SMART" id="SM00385">
    <property type="entry name" value="CYCLIN"/>
    <property type="match status" value="2"/>
</dbReference>
<dbReference type="SUPFAM" id="SSF57783">
    <property type="entry name" value="Zinc beta-ribbon"/>
    <property type="match status" value="1"/>
</dbReference>
<reference evidence="14" key="1">
    <citation type="journal article" date="2020" name="Fungal Divers.">
        <title>Resolving the Mortierellaceae phylogeny through synthesis of multi-gene phylogenetics and phylogenomics.</title>
        <authorList>
            <person name="Vandepol N."/>
            <person name="Liber J."/>
            <person name="Desiro A."/>
            <person name="Na H."/>
            <person name="Kennedy M."/>
            <person name="Barry K."/>
            <person name="Grigoriev I.V."/>
            <person name="Miller A.N."/>
            <person name="O'Donnell K."/>
            <person name="Stajich J.E."/>
            <person name="Bonito G."/>
        </authorList>
    </citation>
    <scope>NUCLEOTIDE SEQUENCE</scope>
    <source>
        <strain evidence="14">BC1065</strain>
    </source>
</reference>